<dbReference type="CDD" id="cd06257">
    <property type="entry name" value="DnaJ"/>
    <property type="match status" value="1"/>
</dbReference>
<name>A0A7X6DBN0_9BURK</name>
<comment type="caution">
    <text evidence="3">The sequence shown here is derived from an EMBL/GenBank/DDBJ whole genome shotgun (WGS) entry which is preliminary data.</text>
</comment>
<evidence type="ECO:0000256" key="1">
    <source>
        <dbReference type="SAM" id="Phobius"/>
    </source>
</evidence>
<dbReference type="AlphaFoldDB" id="A0A7X6DBN0"/>
<dbReference type="Pfam" id="PF00226">
    <property type="entry name" value="DnaJ"/>
    <property type="match status" value="1"/>
</dbReference>
<sequence>MTRTLRHTHYDTLQVERGASGEGVRAAYRRLAQKFHPDKHPGRGAAAVVMAEINQAYEVLSDPVQRSAYDDWLAAQEAPAVSAPRFTPDRFGWGAWLVFATTSLAVLTVGYVVLATWTPATPAPPAMKRAAAPSATDLPGGVFAVPAVHQSLPRPAAGSH</sequence>
<accession>A0A7X6DBN0</accession>
<evidence type="ECO:0000313" key="3">
    <source>
        <dbReference type="EMBL" id="NKE64215.1"/>
    </source>
</evidence>
<dbReference type="InterPro" id="IPR001623">
    <property type="entry name" value="DnaJ_domain"/>
</dbReference>
<dbReference type="SMART" id="SM00271">
    <property type="entry name" value="DnaJ"/>
    <property type="match status" value="1"/>
</dbReference>
<dbReference type="Proteomes" id="UP000521868">
    <property type="component" value="Unassembled WGS sequence"/>
</dbReference>
<feature type="transmembrane region" description="Helical" evidence="1">
    <location>
        <begin position="95"/>
        <end position="117"/>
    </location>
</feature>
<dbReference type="PROSITE" id="PS50076">
    <property type="entry name" value="DNAJ_2"/>
    <property type="match status" value="1"/>
</dbReference>
<evidence type="ECO:0000313" key="4">
    <source>
        <dbReference type="Proteomes" id="UP000521868"/>
    </source>
</evidence>
<dbReference type="InterPro" id="IPR050817">
    <property type="entry name" value="DjlA_DnaK_co-chaperone"/>
</dbReference>
<protein>
    <submittedName>
        <fullName evidence="3">J domain-containing protein</fullName>
    </submittedName>
</protein>
<dbReference type="EMBL" id="VTOX01000001">
    <property type="protein sequence ID" value="NKE64215.1"/>
    <property type="molecule type" value="Genomic_DNA"/>
</dbReference>
<dbReference type="RefSeq" id="WP_168105329.1">
    <property type="nucleotide sequence ID" value="NZ_VTOX01000001.1"/>
</dbReference>
<dbReference type="Gene3D" id="1.10.287.110">
    <property type="entry name" value="DnaJ domain"/>
    <property type="match status" value="1"/>
</dbReference>
<keyword evidence="1" id="KW-1133">Transmembrane helix</keyword>
<gene>
    <name evidence="3" type="ORF">RAMLITH_00140</name>
</gene>
<proteinExistence type="predicted"/>
<keyword evidence="4" id="KW-1185">Reference proteome</keyword>
<dbReference type="PRINTS" id="PR00625">
    <property type="entry name" value="JDOMAIN"/>
</dbReference>
<dbReference type="PANTHER" id="PTHR24074">
    <property type="entry name" value="CO-CHAPERONE PROTEIN DJLA"/>
    <property type="match status" value="1"/>
</dbReference>
<dbReference type="InterPro" id="IPR036869">
    <property type="entry name" value="J_dom_sf"/>
</dbReference>
<dbReference type="SUPFAM" id="SSF46565">
    <property type="entry name" value="Chaperone J-domain"/>
    <property type="match status" value="1"/>
</dbReference>
<feature type="domain" description="J" evidence="2">
    <location>
        <begin position="8"/>
        <end position="73"/>
    </location>
</feature>
<organism evidence="3 4">
    <name type="scientific">Ramlibacter lithotrophicus</name>
    <dbReference type="NCBI Taxonomy" id="2606681"/>
    <lineage>
        <taxon>Bacteria</taxon>
        <taxon>Pseudomonadati</taxon>
        <taxon>Pseudomonadota</taxon>
        <taxon>Betaproteobacteria</taxon>
        <taxon>Burkholderiales</taxon>
        <taxon>Comamonadaceae</taxon>
        <taxon>Ramlibacter</taxon>
    </lineage>
</organism>
<keyword evidence="1" id="KW-0472">Membrane</keyword>
<keyword evidence="1" id="KW-0812">Transmembrane</keyword>
<reference evidence="3 4" key="1">
    <citation type="journal article" date="2020" name="Nature">
        <title>Bacterial chemolithoautotrophy via manganese oxidation.</title>
        <authorList>
            <person name="Yu H."/>
            <person name="Leadbetter J.R."/>
        </authorList>
    </citation>
    <scope>NUCLEOTIDE SEQUENCE [LARGE SCALE GENOMIC DNA]</scope>
    <source>
        <strain evidence="3 4">RBP-1</strain>
    </source>
</reference>
<evidence type="ECO:0000259" key="2">
    <source>
        <dbReference type="PROSITE" id="PS50076"/>
    </source>
</evidence>